<evidence type="ECO:0000256" key="2">
    <source>
        <dbReference type="SAM" id="MobiDB-lite"/>
    </source>
</evidence>
<feature type="region of interest" description="Disordered" evidence="2">
    <location>
        <begin position="1"/>
        <end position="81"/>
    </location>
</feature>
<feature type="compositionally biased region" description="Basic and acidic residues" evidence="2">
    <location>
        <begin position="44"/>
        <end position="53"/>
    </location>
</feature>
<feature type="region of interest" description="Disordered" evidence="2">
    <location>
        <begin position="183"/>
        <end position="217"/>
    </location>
</feature>
<feature type="coiled-coil region" evidence="1">
    <location>
        <begin position="449"/>
        <end position="623"/>
    </location>
</feature>
<dbReference type="EMBL" id="CM031825">
    <property type="protein sequence ID" value="KAG6732375.1"/>
    <property type="molecule type" value="Genomic_DNA"/>
</dbReference>
<feature type="coiled-coil region" evidence="1">
    <location>
        <begin position="693"/>
        <end position="748"/>
    </location>
</feature>
<evidence type="ECO:0000313" key="3">
    <source>
        <dbReference type="EMBL" id="KAG6732375.1"/>
    </source>
</evidence>
<dbReference type="InterPro" id="IPR044194">
    <property type="entry name" value="BLISTER"/>
</dbReference>
<gene>
    <name evidence="3" type="ORF">I3842_01G174100</name>
</gene>
<keyword evidence="1" id="KW-0175">Coiled coil</keyword>
<dbReference type="AlphaFoldDB" id="A0A922G700"/>
<sequence length="803" mass="88278">MASAQVMRKQEHLEAGKRRLEEFRRKKAAEQAKKTASNSQNHSSDVRPHEKQPLETGPIRITDSEGAGTSDIPGQAFMGLSPAVTDNDDKKNVFPIKNEQEFLNDTLASHQLSAKDYDTNSVDGVHTHSDSTKYKRYSASGFAELMNANHGHEKEGRNNDFGIYTGVHDRLPYETATDQSILPHPQASQGLNSTMGKSSLYGTDKTQSTETGSSLMQSSVTNSGYSFVSTARVSPLKAGGTLPQAYSSNASMLTSAHTSSSFYDESIQPTTNVRGQYMNGVAHISDSMIGNFGERKLSGSASALPGASNAAPQTFETTVFSSDVRSSSNHVPLFSVTTETNPRRSRPSFLDSLHVPRASSGTMFQHTEPEESYMSNSSNTNSMDVLGLSLFQTPSVESESVETSLKLKTPNGPSSIDQSVNSSINSSNGGFLGPIMSENTMDMKQDFYSAKHNEDFAALEQHIEDLTQEKFSLQRALEASRALAESLAAENSSMTDSYNQQRSVVNQLKSDMEILQEQIKARLVELESVKVEYANARLECNAADERAKLLASEVIGLEEKALRLRSSELKLERQLENSQAEISSYKKKISSLEKDRQDLQSTVDALQEEKKLLQSKLRKASTSATSIDFSNHTHNKRDMFTSTEDLDVSIHETDQNASSLVSDTSSVSLLPQNGQSTLEVSSVNVPPDQMRMIQNINVLISELALEKEELMQALASESSHCSKLKELNKDLSHKLEAQTQRMELLTAQSMANAIIPARQPDSHIMHENTPYADEGDEVVERVLGWIMKLFPGGPSKRRTSKLL</sequence>
<comment type="caution">
    <text evidence="3">The sequence shown here is derived from an EMBL/GenBank/DDBJ whole genome shotgun (WGS) entry which is preliminary data.</text>
</comment>
<evidence type="ECO:0008006" key="5">
    <source>
        <dbReference type="Google" id="ProtNLM"/>
    </source>
</evidence>
<reference evidence="3" key="1">
    <citation type="submission" date="2021-01" db="EMBL/GenBank/DDBJ databases">
        <authorList>
            <person name="Lovell J.T."/>
            <person name="Bentley N."/>
            <person name="Bhattarai G."/>
            <person name="Jenkins J.W."/>
            <person name="Sreedasyam A."/>
            <person name="Alarcon Y."/>
            <person name="Bock C."/>
            <person name="Boston L."/>
            <person name="Carlson J."/>
            <person name="Cervantes K."/>
            <person name="Clermont K."/>
            <person name="Krom N."/>
            <person name="Kubenka K."/>
            <person name="Mamidi S."/>
            <person name="Mattison C."/>
            <person name="Monteros M."/>
            <person name="Pisani C."/>
            <person name="Plott C."/>
            <person name="Rajasekar S."/>
            <person name="Rhein H.S."/>
            <person name="Rohla C."/>
            <person name="Song M."/>
            <person name="Hilaire R.S."/>
            <person name="Shu S."/>
            <person name="Wells L."/>
            <person name="Wang X."/>
            <person name="Webber J."/>
            <person name="Heerema R.J."/>
            <person name="Klein P."/>
            <person name="Conner P."/>
            <person name="Grauke L."/>
            <person name="Grimwood J."/>
            <person name="Schmutz J."/>
            <person name="Randall J.J."/>
        </authorList>
    </citation>
    <scope>NUCLEOTIDE SEQUENCE</scope>
    <source>
        <tissue evidence="3">Leaf</tissue>
    </source>
</reference>
<protein>
    <recommendedName>
        <fullName evidence="5">BLISTER</fullName>
    </recommendedName>
</protein>
<dbReference type="Proteomes" id="UP000811246">
    <property type="component" value="Chromosome 1"/>
</dbReference>
<accession>A0A922G700</accession>
<dbReference type="PANTHER" id="PTHR47490:SF2">
    <property type="entry name" value="PROTEIN BLISTER"/>
    <property type="match status" value="1"/>
</dbReference>
<dbReference type="PANTHER" id="PTHR47490">
    <property type="entry name" value="PROTEIN BLISTER"/>
    <property type="match status" value="1"/>
</dbReference>
<organism evidence="3 4">
    <name type="scientific">Carya illinoinensis</name>
    <name type="common">Pecan</name>
    <dbReference type="NCBI Taxonomy" id="32201"/>
    <lineage>
        <taxon>Eukaryota</taxon>
        <taxon>Viridiplantae</taxon>
        <taxon>Streptophyta</taxon>
        <taxon>Embryophyta</taxon>
        <taxon>Tracheophyta</taxon>
        <taxon>Spermatophyta</taxon>
        <taxon>Magnoliopsida</taxon>
        <taxon>eudicotyledons</taxon>
        <taxon>Gunneridae</taxon>
        <taxon>Pentapetalae</taxon>
        <taxon>rosids</taxon>
        <taxon>fabids</taxon>
        <taxon>Fagales</taxon>
        <taxon>Juglandaceae</taxon>
        <taxon>Carya</taxon>
    </lineage>
</organism>
<proteinExistence type="predicted"/>
<evidence type="ECO:0000313" key="4">
    <source>
        <dbReference type="Proteomes" id="UP000811246"/>
    </source>
</evidence>
<feature type="compositionally biased region" description="Basic and acidic residues" evidence="2">
    <location>
        <begin position="8"/>
        <end position="33"/>
    </location>
</feature>
<feature type="compositionally biased region" description="Polar residues" evidence="2">
    <location>
        <begin position="34"/>
        <end position="43"/>
    </location>
</feature>
<evidence type="ECO:0000256" key="1">
    <source>
        <dbReference type="SAM" id="Coils"/>
    </source>
</evidence>
<name>A0A922G700_CARIL</name>
<dbReference type="GO" id="GO:0040008">
    <property type="term" value="P:regulation of growth"/>
    <property type="evidence" value="ECO:0007669"/>
    <property type="project" value="InterPro"/>
</dbReference>